<dbReference type="Proteomes" id="UP001334084">
    <property type="component" value="Chromosome 6"/>
</dbReference>
<proteinExistence type="predicted"/>
<evidence type="ECO:0000313" key="3">
    <source>
        <dbReference type="EMBL" id="WUR03891.1"/>
    </source>
</evidence>
<organism evidence="3 4">
    <name type="scientific">Vairimorpha necatrix</name>
    <dbReference type="NCBI Taxonomy" id="6039"/>
    <lineage>
        <taxon>Eukaryota</taxon>
        <taxon>Fungi</taxon>
        <taxon>Fungi incertae sedis</taxon>
        <taxon>Microsporidia</taxon>
        <taxon>Nosematidae</taxon>
        <taxon>Vairimorpha</taxon>
    </lineage>
</organism>
<name>A0AAX4JDP9_9MICR</name>
<protein>
    <submittedName>
        <fullName evidence="3">SP-containing membrane protein</fullName>
    </submittedName>
</protein>
<evidence type="ECO:0000256" key="2">
    <source>
        <dbReference type="SAM" id="SignalP"/>
    </source>
</evidence>
<sequence length="313" mass="36885">MIFPLINLLGIFCGDYAFIDPKDDKYSNVYMSLNNLETVENLEITIISKRYNKKEIEGIIYYFETLNIKEQEDLITSLEEFDFRNDEELEMIKNFYDNKFILKTTVDRKKENVNRVRGLFISIDPKKSFYKTSPIYMFNDEKNIQELDFRFLCNSNSQDCEEKITTLALDNLFTVEDFKWKVKKQPLVFQPIKNESINARNDEPIQKKAIMVRDYDKEDKINDNLLSENITGNKQVQKKILKKDINNKNPNKSELAKNNPNSTNNGDQDKDQSFTSNNNKPKSKKDENNENAKKSNPEHDDSDCNTNFLQFYK</sequence>
<evidence type="ECO:0000256" key="1">
    <source>
        <dbReference type="SAM" id="MobiDB-lite"/>
    </source>
</evidence>
<keyword evidence="2" id="KW-0732">Signal</keyword>
<dbReference type="EMBL" id="CP142731">
    <property type="protein sequence ID" value="WUR03891.1"/>
    <property type="molecule type" value="Genomic_DNA"/>
</dbReference>
<reference evidence="3" key="1">
    <citation type="journal article" date="2024" name="BMC Genomics">
        <title>Functional annotation of a divergent genome using sequence and structure-based similarity.</title>
        <authorList>
            <person name="Svedberg D."/>
            <person name="Winiger R.R."/>
            <person name="Berg A."/>
            <person name="Sharma H."/>
            <person name="Tellgren-Roth C."/>
            <person name="Debrunner-Vossbrinck B.A."/>
            <person name="Vossbrinck C.R."/>
            <person name="Barandun J."/>
        </authorList>
    </citation>
    <scope>NUCLEOTIDE SEQUENCE</scope>
    <source>
        <strain evidence="3">Illinois isolate</strain>
    </source>
</reference>
<dbReference type="KEGG" id="vnx:VNE69_06204"/>
<feature type="compositionally biased region" description="Basic and acidic residues" evidence="1">
    <location>
        <begin position="284"/>
        <end position="299"/>
    </location>
</feature>
<feature type="compositionally biased region" description="Polar residues" evidence="1">
    <location>
        <begin position="304"/>
        <end position="313"/>
    </location>
</feature>
<feature type="region of interest" description="Disordered" evidence="1">
    <location>
        <begin position="243"/>
        <end position="313"/>
    </location>
</feature>
<feature type="compositionally biased region" description="Polar residues" evidence="1">
    <location>
        <begin position="256"/>
        <end position="266"/>
    </location>
</feature>
<gene>
    <name evidence="3" type="ORF">VNE69_06204</name>
</gene>
<dbReference type="AlphaFoldDB" id="A0AAX4JDP9"/>
<accession>A0AAX4JDP9</accession>
<dbReference type="RefSeq" id="XP_065330036.1">
    <property type="nucleotide sequence ID" value="XM_065473964.1"/>
</dbReference>
<feature type="signal peptide" evidence="2">
    <location>
        <begin position="1"/>
        <end position="17"/>
    </location>
</feature>
<keyword evidence="4" id="KW-1185">Reference proteome</keyword>
<evidence type="ECO:0000313" key="4">
    <source>
        <dbReference type="Proteomes" id="UP001334084"/>
    </source>
</evidence>
<feature type="chain" id="PRO_5043321076" evidence="2">
    <location>
        <begin position="18"/>
        <end position="313"/>
    </location>
</feature>
<dbReference type="GeneID" id="90541701"/>